<dbReference type="AlphaFoldDB" id="B0DAC2"/>
<evidence type="ECO:0000313" key="2">
    <source>
        <dbReference type="EMBL" id="EDR08505.1"/>
    </source>
</evidence>
<evidence type="ECO:0000256" key="1">
    <source>
        <dbReference type="SAM" id="MobiDB-lite"/>
    </source>
</evidence>
<protein>
    <submittedName>
        <fullName evidence="2">Predicted protein</fullName>
    </submittedName>
</protein>
<sequence>METWIARAKGRPLSLSIKGGLLSAETPQARWLVALFQKHTTRWQHLRFELPGGVLPMFMPSLSLPVLETFEIYSSGLTEAWVHDLSNALCSASRLHHFVWDNNVWQILPLRLLWSQLTRLTLNTAVSFDQCLTILRESHVLTHVSFQNVSVVGVSGYDPISLPGLISLVISAQEDANNGLAFFLDLLTLSGLRELLLNCQVWPHKAVTSFLRRSRCPLESFNLFFPPVTEAEITECLEIIQATLEELTIQTDAGESIQGAITDCILDRLTAARGNHHTLCPNLQVIALYDCISCTSGRYAQMIESRLDPYLHTPTMKVVEIYETEVELENLKELRKQGLILKIYSETTAEALDLLPEEIARLNKLREEGTGETRRTDLRPPPTNDGKYPLKFSPQSADSFIAFLPPEILAAMFVYARPTRRLRRKIAFEVTLSHVCMQWRGIALTTPALWTTIDISSTISLSWVPIYLQRSGDGIALDIRVDIYAEDRLVRHSASKNTAVVQAITDLIWLHIGRSSLILSRLRNVAAPLLQRLRINAGRVSRPFADPTAAADYILSGGAPRLRFLETETMQCFPLANLATLHLHRLQNAEPMEYEQLTQIFAALPVLSNLSIRAPMHSSQWPLHLTSPTFHMSSLRSLMISKDWLFAARFLLSVSAPLLQSLWLDCLMDGSNFFDAPQGSFTTWLATLIWFSIVVLNTNFIEKTPPLKPLTIPGRRVDLCSPTPLDMSTQTCTTACTTGPERWASPDMWVDAVPQPFTTNESRLIIIGTVAKVKNQPKALDALNTVLIDVANRMLRVLKERKPYCGPYAASYLSMSSYESFGGFSHMSRLATNFACESGVYLVIKLIEFIDLYGDSVSMSKFSKMWTQFLLGQPISFPTQPDSRISALIRVVILIEPSLPVPSHLARWLGSCPCFYDQQLVAPKEDSERRMFLVCKTNMVRSTHHEAGVDGAESFEGDELTDVIQNFEKFINS</sequence>
<gene>
    <name evidence="2" type="ORF">LACBIDRAFT_294240</name>
</gene>
<proteinExistence type="predicted"/>
<dbReference type="GeneID" id="6076305"/>
<organism evidence="3">
    <name type="scientific">Laccaria bicolor (strain S238N-H82 / ATCC MYA-4686)</name>
    <name type="common">Bicoloured deceiver</name>
    <name type="synonym">Laccaria laccata var. bicolor</name>
    <dbReference type="NCBI Taxonomy" id="486041"/>
    <lineage>
        <taxon>Eukaryota</taxon>
        <taxon>Fungi</taxon>
        <taxon>Dikarya</taxon>
        <taxon>Basidiomycota</taxon>
        <taxon>Agaricomycotina</taxon>
        <taxon>Agaricomycetes</taxon>
        <taxon>Agaricomycetidae</taxon>
        <taxon>Agaricales</taxon>
        <taxon>Agaricineae</taxon>
        <taxon>Hydnangiaceae</taxon>
        <taxon>Laccaria</taxon>
    </lineage>
</organism>
<accession>B0DAC2</accession>
<dbReference type="Proteomes" id="UP000001194">
    <property type="component" value="Unassembled WGS sequence"/>
</dbReference>
<dbReference type="InterPro" id="IPR032675">
    <property type="entry name" value="LRR_dom_sf"/>
</dbReference>
<name>B0DAC2_LACBS</name>
<dbReference type="SUPFAM" id="SSF52047">
    <property type="entry name" value="RNI-like"/>
    <property type="match status" value="1"/>
</dbReference>
<dbReference type="Gene3D" id="3.80.10.10">
    <property type="entry name" value="Ribonuclease Inhibitor"/>
    <property type="match status" value="1"/>
</dbReference>
<dbReference type="HOGENOM" id="CLU_305030_0_0_1"/>
<feature type="region of interest" description="Disordered" evidence="1">
    <location>
        <begin position="365"/>
        <end position="389"/>
    </location>
</feature>
<dbReference type="KEGG" id="lbc:LACBIDRAFT_294240"/>
<dbReference type="EMBL" id="DS547101">
    <property type="protein sequence ID" value="EDR08505.1"/>
    <property type="molecule type" value="Genomic_DNA"/>
</dbReference>
<evidence type="ECO:0000313" key="3">
    <source>
        <dbReference type="Proteomes" id="UP000001194"/>
    </source>
</evidence>
<reference evidence="2 3" key="1">
    <citation type="journal article" date="2008" name="Nature">
        <title>The genome of Laccaria bicolor provides insights into mycorrhizal symbiosis.</title>
        <authorList>
            <person name="Martin F."/>
            <person name="Aerts A."/>
            <person name="Ahren D."/>
            <person name="Brun A."/>
            <person name="Danchin E.G.J."/>
            <person name="Duchaussoy F."/>
            <person name="Gibon J."/>
            <person name="Kohler A."/>
            <person name="Lindquist E."/>
            <person name="Pereda V."/>
            <person name="Salamov A."/>
            <person name="Shapiro H.J."/>
            <person name="Wuyts J."/>
            <person name="Blaudez D."/>
            <person name="Buee M."/>
            <person name="Brokstein P."/>
            <person name="Canbaeck B."/>
            <person name="Cohen D."/>
            <person name="Courty P.E."/>
            <person name="Coutinho P.M."/>
            <person name="Delaruelle C."/>
            <person name="Detter J.C."/>
            <person name="Deveau A."/>
            <person name="DiFazio S."/>
            <person name="Duplessis S."/>
            <person name="Fraissinet-Tachet L."/>
            <person name="Lucic E."/>
            <person name="Frey-Klett P."/>
            <person name="Fourrey C."/>
            <person name="Feussner I."/>
            <person name="Gay G."/>
            <person name="Grimwood J."/>
            <person name="Hoegger P.J."/>
            <person name="Jain P."/>
            <person name="Kilaru S."/>
            <person name="Labbe J."/>
            <person name="Lin Y.C."/>
            <person name="Legue V."/>
            <person name="Le Tacon F."/>
            <person name="Marmeisse R."/>
            <person name="Melayah D."/>
            <person name="Montanini B."/>
            <person name="Muratet M."/>
            <person name="Nehls U."/>
            <person name="Niculita-Hirzel H."/>
            <person name="Oudot-Le Secq M.P."/>
            <person name="Peter M."/>
            <person name="Quesneville H."/>
            <person name="Rajashekar B."/>
            <person name="Reich M."/>
            <person name="Rouhier N."/>
            <person name="Schmutz J."/>
            <person name="Yin T."/>
            <person name="Chalot M."/>
            <person name="Henrissat B."/>
            <person name="Kuees U."/>
            <person name="Lucas S."/>
            <person name="Van de Peer Y."/>
            <person name="Podila G.K."/>
            <person name="Polle A."/>
            <person name="Pukkila P.J."/>
            <person name="Richardson P.M."/>
            <person name="Rouze P."/>
            <person name="Sanders I.R."/>
            <person name="Stajich J.E."/>
            <person name="Tunlid A."/>
            <person name="Tuskan G."/>
            <person name="Grigoriev I.V."/>
        </authorList>
    </citation>
    <scope>NUCLEOTIDE SEQUENCE [LARGE SCALE GENOMIC DNA]</scope>
    <source>
        <strain evidence="3">S238N-H82 / ATCC MYA-4686</strain>
    </source>
</reference>
<feature type="compositionally biased region" description="Basic and acidic residues" evidence="1">
    <location>
        <begin position="365"/>
        <end position="378"/>
    </location>
</feature>
<dbReference type="InParanoid" id="B0DAC2"/>
<keyword evidence="3" id="KW-1185">Reference proteome</keyword>
<dbReference type="RefSeq" id="XP_001880730.1">
    <property type="nucleotide sequence ID" value="XM_001880695.1"/>
</dbReference>
<dbReference type="OrthoDB" id="3139399at2759"/>
<dbReference type="Gene3D" id="1.20.1280.50">
    <property type="match status" value="1"/>
</dbReference>